<feature type="compositionally biased region" description="Low complexity" evidence="6">
    <location>
        <begin position="903"/>
        <end position="917"/>
    </location>
</feature>
<feature type="compositionally biased region" description="Basic and acidic residues" evidence="6">
    <location>
        <begin position="415"/>
        <end position="426"/>
    </location>
</feature>
<dbReference type="GO" id="GO:0070772">
    <property type="term" value="C:PAS complex"/>
    <property type="evidence" value="ECO:0007669"/>
    <property type="project" value="InterPro"/>
</dbReference>
<feature type="region of interest" description="Disordered" evidence="6">
    <location>
        <begin position="223"/>
        <end position="295"/>
    </location>
</feature>
<evidence type="ECO:0000256" key="4">
    <source>
        <dbReference type="ARBA" id="ARBA00023136"/>
    </source>
</evidence>
<dbReference type="Pfam" id="PF12755">
    <property type="entry name" value="Vac14_Fab1_bd"/>
    <property type="match status" value="1"/>
</dbReference>
<dbReference type="Pfam" id="PF11916">
    <property type="entry name" value="Vac14_Fig4_bd"/>
    <property type="match status" value="1"/>
</dbReference>
<evidence type="ECO:0000256" key="1">
    <source>
        <dbReference type="ARBA" id="ARBA00004308"/>
    </source>
</evidence>
<dbReference type="PANTHER" id="PTHR16023:SF0">
    <property type="entry name" value="PROTEIN VAC14 HOMOLOG"/>
    <property type="match status" value="1"/>
</dbReference>
<feature type="compositionally biased region" description="Polar residues" evidence="6">
    <location>
        <begin position="462"/>
        <end position="472"/>
    </location>
</feature>
<evidence type="ECO:0000259" key="7">
    <source>
        <dbReference type="Pfam" id="PF11916"/>
    </source>
</evidence>
<feature type="compositionally biased region" description="Polar residues" evidence="6">
    <location>
        <begin position="241"/>
        <end position="252"/>
    </location>
</feature>
<keyword evidence="4" id="KW-0472">Membrane</keyword>
<dbReference type="Gene3D" id="1.25.10.10">
    <property type="entry name" value="Leucine-rich Repeat Variant"/>
    <property type="match status" value="2"/>
</dbReference>
<comment type="subcellular location">
    <subcellularLocation>
        <location evidence="1">Endomembrane system</location>
    </subcellularLocation>
</comment>
<keyword evidence="3" id="KW-0677">Repeat</keyword>
<dbReference type="InterPro" id="IPR011989">
    <property type="entry name" value="ARM-like"/>
</dbReference>
<keyword evidence="9" id="KW-1185">Reference proteome</keyword>
<dbReference type="InterPro" id="IPR021841">
    <property type="entry name" value="VAC14_Fig4p-bd"/>
</dbReference>
<dbReference type="OrthoDB" id="5574975at2759"/>
<evidence type="ECO:0000256" key="3">
    <source>
        <dbReference type="ARBA" id="ARBA00022737"/>
    </source>
</evidence>
<comment type="similarity">
    <text evidence="2">Belongs to the VAC14 family.</text>
</comment>
<feature type="region of interest" description="Disordered" evidence="6">
    <location>
        <begin position="891"/>
        <end position="995"/>
    </location>
</feature>
<comment type="caution">
    <text evidence="8">The sequence shown here is derived from an EMBL/GenBank/DDBJ whole genome shotgun (WGS) entry which is preliminary data.</text>
</comment>
<feature type="compositionally biased region" description="Polar residues" evidence="6">
    <location>
        <begin position="111"/>
        <end position="121"/>
    </location>
</feature>
<feature type="compositionally biased region" description="Gly residues" evidence="6">
    <location>
        <begin position="891"/>
        <end position="902"/>
    </location>
</feature>
<feature type="repeat" description="HEAT" evidence="5">
    <location>
        <begin position="21"/>
        <end position="56"/>
    </location>
</feature>
<feature type="region of interest" description="Disordered" evidence="6">
    <location>
        <begin position="110"/>
        <end position="134"/>
    </location>
</feature>
<accession>A0A1Y2G1X3</accession>
<dbReference type="InParanoid" id="A0A1Y2G1X3"/>
<feature type="region of interest" description="Disordered" evidence="6">
    <location>
        <begin position="809"/>
        <end position="840"/>
    </location>
</feature>
<feature type="compositionally biased region" description="Low complexity" evidence="6">
    <location>
        <begin position="809"/>
        <end position="822"/>
    </location>
</feature>
<evidence type="ECO:0000256" key="2">
    <source>
        <dbReference type="ARBA" id="ARBA00010225"/>
    </source>
</evidence>
<dbReference type="EMBL" id="MCGR01000003">
    <property type="protein sequence ID" value="ORY90888.1"/>
    <property type="molecule type" value="Genomic_DNA"/>
</dbReference>
<dbReference type="Proteomes" id="UP000193467">
    <property type="component" value="Unassembled WGS sequence"/>
</dbReference>
<feature type="region of interest" description="Disordered" evidence="6">
    <location>
        <begin position="390"/>
        <end position="489"/>
    </location>
</feature>
<feature type="compositionally biased region" description="Acidic residues" evidence="6">
    <location>
        <begin position="261"/>
        <end position="294"/>
    </location>
</feature>
<dbReference type="GO" id="GO:0000329">
    <property type="term" value="C:fungal-type vacuole membrane"/>
    <property type="evidence" value="ECO:0007669"/>
    <property type="project" value="TreeGrafter"/>
</dbReference>
<dbReference type="SUPFAM" id="SSF48371">
    <property type="entry name" value="ARM repeat"/>
    <property type="match status" value="1"/>
</dbReference>
<reference evidence="8 9" key="1">
    <citation type="submission" date="2016-07" db="EMBL/GenBank/DDBJ databases">
        <title>Pervasive Adenine N6-methylation of Active Genes in Fungi.</title>
        <authorList>
            <consortium name="DOE Joint Genome Institute"/>
            <person name="Mondo S.J."/>
            <person name="Dannebaum R.O."/>
            <person name="Kuo R.C."/>
            <person name="Labutti K."/>
            <person name="Haridas S."/>
            <person name="Kuo A."/>
            <person name="Salamov A."/>
            <person name="Ahrendt S.R."/>
            <person name="Lipzen A."/>
            <person name="Sullivan W."/>
            <person name="Andreopoulos W.B."/>
            <person name="Clum A."/>
            <person name="Lindquist E."/>
            <person name="Daum C."/>
            <person name="Ramamoorthy G.K."/>
            <person name="Gryganskyi A."/>
            <person name="Culley D."/>
            <person name="Magnuson J.K."/>
            <person name="James T.Y."/>
            <person name="O'Malley M.A."/>
            <person name="Stajich J.E."/>
            <person name="Spatafora J.W."/>
            <person name="Visel A."/>
            <person name="Grigoriev I.V."/>
        </authorList>
    </citation>
    <scope>NUCLEOTIDE SEQUENCE [LARGE SCALE GENOMIC DNA]</scope>
    <source>
        <strain evidence="8 9">62-1032</strain>
    </source>
</reference>
<evidence type="ECO:0000313" key="9">
    <source>
        <dbReference type="Proteomes" id="UP000193467"/>
    </source>
</evidence>
<dbReference type="InterPro" id="IPR021133">
    <property type="entry name" value="HEAT_type_2"/>
</dbReference>
<dbReference type="InterPro" id="IPR016024">
    <property type="entry name" value="ARM-type_fold"/>
</dbReference>
<dbReference type="AlphaFoldDB" id="A0A1Y2G1X3"/>
<evidence type="ECO:0000256" key="5">
    <source>
        <dbReference type="PROSITE-ProRule" id="PRU00103"/>
    </source>
</evidence>
<dbReference type="GO" id="GO:0006661">
    <property type="term" value="P:phosphatidylinositol biosynthetic process"/>
    <property type="evidence" value="ECO:0007669"/>
    <property type="project" value="InterPro"/>
</dbReference>
<feature type="domain" description="Vacuolar protein 14 C-terminal Fig4-binding" evidence="7">
    <location>
        <begin position="618"/>
        <end position="795"/>
    </location>
</feature>
<dbReference type="FunCoup" id="A0A1Y2G1X3">
    <property type="interactions" value="590"/>
</dbReference>
<protein>
    <submittedName>
        <fullName evidence="8">Vacuolar protein 14 C-terminal Fig4p binding-domain-containing protein</fullName>
    </submittedName>
</protein>
<evidence type="ECO:0000313" key="8">
    <source>
        <dbReference type="EMBL" id="ORY90888.1"/>
    </source>
</evidence>
<evidence type="ECO:0000256" key="6">
    <source>
        <dbReference type="SAM" id="MobiDB-lite"/>
    </source>
</evidence>
<organism evidence="8 9">
    <name type="scientific">Leucosporidium creatinivorum</name>
    <dbReference type="NCBI Taxonomy" id="106004"/>
    <lineage>
        <taxon>Eukaryota</taxon>
        <taxon>Fungi</taxon>
        <taxon>Dikarya</taxon>
        <taxon>Basidiomycota</taxon>
        <taxon>Pucciniomycotina</taxon>
        <taxon>Microbotryomycetes</taxon>
        <taxon>Leucosporidiales</taxon>
        <taxon>Leucosporidium</taxon>
    </lineage>
</organism>
<feature type="compositionally biased region" description="Basic and acidic residues" evidence="6">
    <location>
        <begin position="223"/>
        <end position="239"/>
    </location>
</feature>
<name>A0A1Y2G1X3_9BASI</name>
<dbReference type="InterPro" id="IPR026825">
    <property type="entry name" value="Vac14"/>
</dbReference>
<gene>
    <name evidence="8" type="ORF">BCR35DRAFT_287160</name>
</gene>
<dbReference type="PANTHER" id="PTHR16023">
    <property type="entry name" value="TAX1 BINDING PROTEIN-RELATED"/>
    <property type="match status" value="1"/>
</dbReference>
<dbReference type="PROSITE" id="PS50077">
    <property type="entry name" value="HEAT_REPEAT"/>
    <property type="match status" value="1"/>
</dbReference>
<proteinExistence type="inferred from homology"/>
<dbReference type="GO" id="GO:0010008">
    <property type="term" value="C:endosome membrane"/>
    <property type="evidence" value="ECO:0007669"/>
    <property type="project" value="TreeGrafter"/>
</dbReference>
<sequence>MGLAGAAIALGPRIAEHLGALVPPVLGCFTDSDSKVRYFACESMYNIAKVAKGEILIFFNELFDAMSKLAADTELPVKNGAELLDRLIKDIVTEQASTYVSANAVAAPMSPQASTSANSPDPANAEHEKQSPQPERAFSLARFIPLLRERIYVLNPFTRTYLVSWLTVLDSVPELELVSFLPDFLDGLLKFLGDPTVDIRTATQNVLADFLREIREVAEVQRNREEDWRRREDEKDEAGSRANSRRTSQLSVGETMVDGERIEEEQEEQETAILEEEEPPLSEEDDDYEEDLEGSGEWVPGQGVHVDHAAIVEILLEHLSFPDEEIQSTCLRWIAEFLLFVQPTMVPFAPRLIPVILSSLAHHVATIRTAANDTNYNLFAVIQALPVPPSPPTTPFPTHLAPPGSSVVQQGKQTEGQKGEVIRDRNLTASPPPSSVPFPSGRLPSLDRATATAKSAEGPISPLTSRLESSLGLTEIPDGERSRSSLSDGYGALGEADPFDYGATVNALTLQFLNEHEETRVAALEWLLMLHQKAPKKILAVDDPSSDATRNSSRIRHAYDGSESGLSIALLLKMLSDQSERVLRYDLQLLAQISSSSEEEYFPSFMMSLLSLFSTDRRLLETRGSLIIRQLCSSLNTERIYRTFAEILEKDEDLEFASIMVQNLNLIMITSPELSEFRKRLKTLESKDGQALFTILYRSWSHNAVATFSLCLLAQAYEQACALLQIFADLEITVGLLIQIDKLVQLLESPVFTSLRLQLLEPERYPYLLKAMYGLLMLLPQSSAFATLRNRLSAVSSLGFLQTVPRHYTSTSSLPSTSSTRSNIIGSGSGPSSTARRGGEGEGIRWTELLTHFRVVQKRRASATAHIGGEAAMETVGAGGQMTAPPIVAGAAGGGGGGGQRGVSGSSAATAGGSVAGQARRKLAPGLGGRMDSGSTIRVGSGSQGGANGWKASGSAGGGSSSATATVTGRPTSPIVVPKRRVGGASVTSAPGRKP</sequence>
<dbReference type="STRING" id="106004.A0A1Y2G1X3"/>